<gene>
    <name evidence="2" type="ORF">EHT25_10595</name>
</gene>
<feature type="signal peptide" evidence="1">
    <location>
        <begin position="1"/>
        <end position="24"/>
    </location>
</feature>
<reference evidence="2 3" key="1">
    <citation type="submission" date="2018-11" db="EMBL/GenBank/DDBJ databases">
        <authorList>
            <person name="Zhou Z."/>
            <person name="Wang G."/>
        </authorList>
    </citation>
    <scope>NUCLEOTIDE SEQUENCE [LARGE SCALE GENOMIC DNA]</scope>
    <source>
        <strain evidence="2 3">KCTC52004</strain>
    </source>
</reference>
<proteinExistence type="predicted"/>
<keyword evidence="3" id="KW-1185">Reference proteome</keyword>
<keyword evidence="1" id="KW-0732">Signal</keyword>
<dbReference type="Proteomes" id="UP000271925">
    <property type="component" value="Unassembled WGS sequence"/>
</dbReference>
<evidence type="ECO:0000313" key="2">
    <source>
        <dbReference type="EMBL" id="RRB03972.1"/>
    </source>
</evidence>
<evidence type="ECO:0000313" key="3">
    <source>
        <dbReference type="Proteomes" id="UP000271925"/>
    </source>
</evidence>
<dbReference type="EMBL" id="RQJO01000008">
    <property type="protein sequence ID" value="RRB03972.1"/>
    <property type="molecule type" value="Genomic_DNA"/>
</dbReference>
<dbReference type="OrthoDB" id="9800974at2"/>
<dbReference type="Gene3D" id="3.20.20.80">
    <property type="entry name" value="Glycosidases"/>
    <property type="match status" value="1"/>
</dbReference>
<evidence type="ECO:0000256" key="1">
    <source>
        <dbReference type="SAM" id="SignalP"/>
    </source>
</evidence>
<evidence type="ECO:0008006" key="4">
    <source>
        <dbReference type="Google" id="ProtNLM"/>
    </source>
</evidence>
<dbReference type="RefSeq" id="WP_124874233.1">
    <property type="nucleotide sequence ID" value="NZ_RQJO01000008.1"/>
</dbReference>
<dbReference type="AlphaFoldDB" id="A0A3P1BSA0"/>
<accession>A0A3P1BSA0</accession>
<comment type="caution">
    <text evidence="2">The sequence shown here is derived from an EMBL/GenBank/DDBJ whole genome shotgun (WGS) entry which is preliminary data.</text>
</comment>
<name>A0A3P1BSA0_9BACT</name>
<sequence>MMKLPGILFLFFCGHLLVAQSTQSAEVKPHNGRPTLFVNGKAQTPAFYALTHAYGGRWSWEEVPARNLNNFCQIGFRLFQVDLWLEDIWYKNADSLDIRKAQRQIRGVLDQCPEAGVVLRIHVNAPFWWNKAHPEECTQYADTAVDTTLLAGPPYHNEEHDIHAALRASLASTRWRQESGQKLVELCRKLSKTPEGNALIGMHVAGGIYGEWHYWGFIEHDPDTGPAMTTYFRNWLKTKYKTVSALRKAWQSASADFDNATVPNVAERLKTQDGFFKDPVQDQRTIDYFTAQQQVVADDAIYFCRLAKENWPRPLVTGIFYGYLHMTFNRQTVGGHLFIQQVLDSPYIDYLSAPQTYWPDSRKAGGSGNSRGIIESTLLHGKLWFDEIDNGYLFKNDFENIRYTSRYDTTYANIMKRCALLPLMRGIGFWFYDFGPQKGFGWWDDPKYLAAMKAEKELFEKRLTVPYHSEADVLYVWSQDVFYYLKSAPLPITVNVLDHSIEQAMRSGAVGDHVYDFDLDRVNLKPYKAVVFMNVYKLTDAQRTFILNKVAKDGRTLVWNYLTGYTNGERLDLSFVKSLTGLNLERIDGSQVPGVSFLKPAYNYKFSGPVEPLVVVNDKTAEPLAELQTSKQVISARKKMSGFTSVFCGLPLNGTEGFRAIFRQAGCHIYNERNDFTYANSGLLLLHTKDGGPRTIRLKSGKSVTLSLERGSTLLLDVQTGDLVLK</sequence>
<organism evidence="2 3">
    <name type="scientific">Larkinella rosea</name>
    <dbReference type="NCBI Taxonomy" id="2025312"/>
    <lineage>
        <taxon>Bacteria</taxon>
        <taxon>Pseudomonadati</taxon>
        <taxon>Bacteroidota</taxon>
        <taxon>Cytophagia</taxon>
        <taxon>Cytophagales</taxon>
        <taxon>Spirosomataceae</taxon>
        <taxon>Larkinella</taxon>
    </lineage>
</organism>
<feature type="chain" id="PRO_5018020590" description="Glycoside hydrolase family 42 N-terminal domain-containing protein" evidence="1">
    <location>
        <begin position="25"/>
        <end position="726"/>
    </location>
</feature>
<protein>
    <recommendedName>
        <fullName evidence="4">Glycoside hydrolase family 42 N-terminal domain-containing protein</fullName>
    </recommendedName>
</protein>